<keyword evidence="2" id="KW-1133">Transmembrane helix</keyword>
<gene>
    <name evidence="4" type="ORF">FC69_GL001675</name>
</gene>
<dbReference type="Pfam" id="PF02517">
    <property type="entry name" value="Rce1-like"/>
    <property type="match status" value="1"/>
</dbReference>
<dbReference type="eggNOG" id="COG1266">
    <property type="taxonomic scope" value="Bacteria"/>
</dbReference>
<organism evidence="4 5">
    <name type="scientific">Latilactobacillus fuchuensis DSM 14340 = JCM 11249</name>
    <dbReference type="NCBI Taxonomy" id="1423747"/>
    <lineage>
        <taxon>Bacteria</taxon>
        <taxon>Bacillati</taxon>
        <taxon>Bacillota</taxon>
        <taxon>Bacilli</taxon>
        <taxon>Lactobacillales</taxon>
        <taxon>Lactobacillaceae</taxon>
        <taxon>Latilactobacillus</taxon>
    </lineage>
</organism>
<accession>A0A0R1RSP1</accession>
<evidence type="ECO:0000256" key="1">
    <source>
        <dbReference type="ARBA" id="ARBA00009067"/>
    </source>
</evidence>
<dbReference type="GO" id="GO:0004175">
    <property type="term" value="F:endopeptidase activity"/>
    <property type="evidence" value="ECO:0007669"/>
    <property type="project" value="UniProtKB-ARBA"/>
</dbReference>
<comment type="caution">
    <text evidence="4">The sequence shown here is derived from an EMBL/GenBank/DDBJ whole genome shotgun (WGS) entry which is preliminary data.</text>
</comment>
<dbReference type="InterPro" id="IPR052710">
    <property type="entry name" value="CAAX_protease"/>
</dbReference>
<feature type="domain" description="CAAX prenyl protease 2/Lysostaphin resistance protein A-like" evidence="3">
    <location>
        <begin position="123"/>
        <end position="209"/>
    </location>
</feature>
<feature type="transmembrane region" description="Helical" evidence="2">
    <location>
        <begin position="175"/>
        <end position="192"/>
    </location>
</feature>
<dbReference type="PANTHER" id="PTHR36435:SF1">
    <property type="entry name" value="CAAX AMINO TERMINAL PROTEASE FAMILY PROTEIN"/>
    <property type="match status" value="1"/>
</dbReference>
<reference evidence="4 5" key="1">
    <citation type="journal article" date="2015" name="Genome Announc.">
        <title>Expanding the biotechnology potential of lactobacilli through comparative genomics of 213 strains and associated genera.</title>
        <authorList>
            <person name="Sun Z."/>
            <person name="Harris H.M."/>
            <person name="McCann A."/>
            <person name="Guo C."/>
            <person name="Argimon S."/>
            <person name="Zhang W."/>
            <person name="Yang X."/>
            <person name="Jeffery I.B."/>
            <person name="Cooney J.C."/>
            <person name="Kagawa T.F."/>
            <person name="Liu W."/>
            <person name="Song Y."/>
            <person name="Salvetti E."/>
            <person name="Wrobel A."/>
            <person name="Rasinkangas P."/>
            <person name="Parkhill J."/>
            <person name="Rea M.C."/>
            <person name="O'Sullivan O."/>
            <person name="Ritari J."/>
            <person name="Douillard F.P."/>
            <person name="Paul Ross R."/>
            <person name="Yang R."/>
            <person name="Briner A.E."/>
            <person name="Felis G.E."/>
            <person name="de Vos W.M."/>
            <person name="Barrangou R."/>
            <person name="Klaenhammer T.R."/>
            <person name="Caufield P.W."/>
            <person name="Cui Y."/>
            <person name="Zhang H."/>
            <person name="O'Toole P.W."/>
        </authorList>
    </citation>
    <scope>NUCLEOTIDE SEQUENCE [LARGE SCALE GENOMIC DNA]</scope>
    <source>
        <strain evidence="4 5">DSM 14340</strain>
    </source>
</reference>
<keyword evidence="2" id="KW-0472">Membrane</keyword>
<name>A0A0R1RSP1_9LACO</name>
<dbReference type="PANTHER" id="PTHR36435">
    <property type="entry name" value="SLR1288 PROTEIN"/>
    <property type="match status" value="1"/>
</dbReference>
<feature type="transmembrane region" description="Helical" evidence="2">
    <location>
        <begin position="123"/>
        <end position="141"/>
    </location>
</feature>
<feature type="transmembrane region" description="Helical" evidence="2">
    <location>
        <begin position="12"/>
        <end position="33"/>
    </location>
</feature>
<feature type="transmembrane region" description="Helical" evidence="2">
    <location>
        <begin position="45"/>
        <end position="62"/>
    </location>
</feature>
<dbReference type="AlphaFoldDB" id="A0A0R1RSP1"/>
<protein>
    <submittedName>
        <fullName evidence="4">CAAX amino terminal protease family protein</fullName>
    </submittedName>
</protein>
<feature type="transmembrane region" description="Helical" evidence="2">
    <location>
        <begin position="153"/>
        <end position="169"/>
    </location>
</feature>
<keyword evidence="4" id="KW-0378">Hydrolase</keyword>
<dbReference type="PATRIC" id="fig|1423747.3.peg.1703"/>
<keyword evidence="4" id="KW-0645">Protease</keyword>
<evidence type="ECO:0000259" key="3">
    <source>
        <dbReference type="Pfam" id="PF02517"/>
    </source>
</evidence>
<dbReference type="GO" id="GO:0080120">
    <property type="term" value="P:CAAX-box protein maturation"/>
    <property type="evidence" value="ECO:0007669"/>
    <property type="project" value="UniProtKB-ARBA"/>
</dbReference>
<comment type="similarity">
    <text evidence="1">Belongs to the UPF0177 family.</text>
</comment>
<proteinExistence type="inferred from homology"/>
<feature type="transmembrane region" description="Helical" evidence="2">
    <location>
        <begin position="82"/>
        <end position="103"/>
    </location>
</feature>
<dbReference type="GO" id="GO:0006508">
    <property type="term" value="P:proteolysis"/>
    <property type="evidence" value="ECO:0007669"/>
    <property type="project" value="UniProtKB-KW"/>
</dbReference>
<evidence type="ECO:0000256" key="2">
    <source>
        <dbReference type="SAM" id="Phobius"/>
    </source>
</evidence>
<evidence type="ECO:0000313" key="5">
    <source>
        <dbReference type="Proteomes" id="UP000051264"/>
    </source>
</evidence>
<dbReference type="EMBL" id="AZEX01000047">
    <property type="protein sequence ID" value="KRL59422.1"/>
    <property type="molecule type" value="Genomic_DNA"/>
</dbReference>
<dbReference type="InterPro" id="IPR003675">
    <property type="entry name" value="Rce1/LyrA-like_dom"/>
</dbReference>
<dbReference type="Proteomes" id="UP000051264">
    <property type="component" value="Unassembled WGS sequence"/>
</dbReference>
<evidence type="ECO:0000313" key="4">
    <source>
        <dbReference type="EMBL" id="KRL59422.1"/>
    </source>
</evidence>
<sequence>MLPMMQLKRLFGLFGLILLQQLPLLIVGIFVTLPKANRTPQLVTLVGWLFLGLTILITWFMWRRYQAIKDPRYATGMTTQKWWTVLIAFVAMILINNLTVPFIQPTGNGNVEALTDLLQTLGLYMIPYIVFLGPIMEELLFRGFLMNWFFTKRPVFSILSSALLFGLMHGITDPIYFLSKALLGLVLAIVYVRNQNIKSTITLHILNNLTAGFTIF</sequence>
<keyword evidence="2" id="KW-0812">Transmembrane</keyword>
<dbReference type="STRING" id="1423747.FC69_GL001675"/>